<protein>
    <recommendedName>
        <fullName evidence="2">Endonuclease/exonuclease/phosphatase domain-containing protein</fullName>
    </recommendedName>
</protein>
<evidence type="ECO:0008006" key="2">
    <source>
        <dbReference type="Google" id="ProtNLM"/>
    </source>
</evidence>
<dbReference type="AlphaFoldDB" id="A0A6C0JQP0"/>
<sequence length="236" mass="26021">MLPTVDFANLSMFEKTGYTPPSGYTTIDQFSDKPAFECGYDITTLIYNSNRWEAVGKPIYGCLITNDRAYIIQQFKEKSAGSKPVYVIGSHWSHPAQGQSYPSDSTEALAKALSNNNIDSTDRIILLADTNDSFPDKPTPDSVLMNAILRGKAKIVQGTGPRQTCCCSDPPQGRGSFPFKTDRIISNFGRGGKVRIPKLKHIFGSIAQCPPPENPLLGSCVFGEMHKPVFWKLHLK</sequence>
<proteinExistence type="predicted"/>
<name>A0A6C0JQP0_9ZZZZ</name>
<organism evidence="1">
    <name type="scientific">viral metagenome</name>
    <dbReference type="NCBI Taxonomy" id="1070528"/>
    <lineage>
        <taxon>unclassified sequences</taxon>
        <taxon>metagenomes</taxon>
        <taxon>organismal metagenomes</taxon>
    </lineage>
</organism>
<reference evidence="1" key="1">
    <citation type="journal article" date="2020" name="Nature">
        <title>Giant virus diversity and host interactions through global metagenomics.</title>
        <authorList>
            <person name="Schulz F."/>
            <person name="Roux S."/>
            <person name="Paez-Espino D."/>
            <person name="Jungbluth S."/>
            <person name="Walsh D.A."/>
            <person name="Denef V.J."/>
            <person name="McMahon K.D."/>
            <person name="Konstantinidis K.T."/>
            <person name="Eloe-Fadrosh E.A."/>
            <person name="Kyrpides N.C."/>
            <person name="Woyke T."/>
        </authorList>
    </citation>
    <scope>NUCLEOTIDE SEQUENCE</scope>
    <source>
        <strain evidence="1">GVMAG-S-1038524-41</strain>
    </source>
</reference>
<evidence type="ECO:0000313" key="1">
    <source>
        <dbReference type="EMBL" id="QHU06747.1"/>
    </source>
</evidence>
<dbReference type="EMBL" id="MN740667">
    <property type="protein sequence ID" value="QHU06747.1"/>
    <property type="molecule type" value="Genomic_DNA"/>
</dbReference>
<accession>A0A6C0JQP0</accession>